<dbReference type="RefSeq" id="WP_307434058.1">
    <property type="nucleotide sequence ID" value="NZ_JAUSVK010000001.1"/>
</dbReference>
<dbReference type="Proteomes" id="UP001237448">
    <property type="component" value="Unassembled WGS sequence"/>
</dbReference>
<dbReference type="GO" id="GO:0016787">
    <property type="term" value="F:hydrolase activity"/>
    <property type="evidence" value="ECO:0007669"/>
    <property type="project" value="UniProtKB-KW"/>
</dbReference>
<protein>
    <submittedName>
        <fullName evidence="2">ATP-dependent helicase/nuclease subunit B</fullName>
        <ecNumber evidence="2">3.1.-.-</ecNumber>
        <ecNumber evidence="2">3.6.4.12</ecNumber>
    </submittedName>
</protein>
<accession>A0ABU0FLB6</accession>
<gene>
    <name evidence="2" type="ORF">J3R73_005190</name>
</gene>
<proteinExistence type="predicted"/>
<feature type="domain" description="PD-(D/E)XK endonuclease-like" evidence="1">
    <location>
        <begin position="758"/>
        <end position="974"/>
    </location>
</feature>
<reference evidence="2 3" key="1">
    <citation type="submission" date="2023-07" db="EMBL/GenBank/DDBJ databases">
        <title>Genomic Encyclopedia of Type Strains, Phase IV (KMG-IV): sequencing the most valuable type-strain genomes for metagenomic binning, comparative biology and taxonomic classification.</title>
        <authorList>
            <person name="Goeker M."/>
        </authorList>
    </citation>
    <scope>NUCLEOTIDE SEQUENCE [LARGE SCALE GENOMIC DNA]</scope>
    <source>
        <strain evidence="2 3">DSM 5896</strain>
    </source>
</reference>
<dbReference type="NCBIfam" id="TIGR02786">
    <property type="entry name" value="addB_alphas"/>
    <property type="match status" value="1"/>
</dbReference>
<dbReference type="EC" id="3.1.-.-" evidence="2"/>
<name>A0ABU0FLB6_9HYPH</name>
<sequence>MVHRPNLLTIAPGTPFLETLVDALLDGRLVPGYAPRRDPLALSAATLYLPTRRAIRALRMIFLDRLGTGAVLLPRLLALGEVDDDEAAFDAEAPDFGEPVAGLDRQIALTRLILQWSAALKQALLPLPGAEEPLLIPSSPGDAAGLAAELGQFLDGMQIDRVEPAALATLSATHAGLYDKYWDLTLRFLEIATVHWPAHLAEIGKGDAVLLRNARMMAEAARLAADPQAGPVIVAGSTGSIPATRDLIKAVAAHPGGAVVLPGLDLDLDLAGWTAIATGAGAPGHPQAGLAALLAAIGVDRDGVGLLKEPPPALARRAALVSQALRPAETTDLWAGRRGGDPGAVAEAFAGVTLVEAAHEGEEALVAALALREALTVPGRTAALVTPNRLLARRVVTELGRWDILADDSAGRPLADAPPGLFARLVLDAALNDFAPIPLLALLKHPFARLGRPRAAIRRATAALEIGALRGPRPAPGLAGVAKALARGRASLGEPHAPAARRGLSDADWTAAEALVEALQGALEPFAALLRRREAYPASAFFAAHRLAAEAAAAPAEDEEAVLYAQEAGLALEAFFADLGTVAPDALALAAAEFPGLFAALLAGRTVRGGEPRHPRIAIYGLLEARLLPVDRLVLAGLDEGVWPPDVKADPWLNRPMRAAIGLSAPEKRIGLASHDFEQALGCADVVITRALKRGGSPTVPSRWLQRLGAFLGPAYAAMQVRGGRLCALARQLDAGAAPSPAPAAPTPRPPLALRPTRLSVTQIEHLVRDPYTIHARHILRLEPLDDIAMPPGAADRGTLIHEALRQFAGICAGGVPPDALARLMAIGESLFADLADFPDVLAFWRPRFAAIAGFLADWEAERRPRLARVESEIGGTIAWETIAGRAFTLAARADRIEVAADGVVRLLDFKTGQAPTARQVQRGLSPQVALEMAMLVEAGFQGFPAPDALAAPSIVKLGARRKDIREIPLAFEDMEPIEVAMETLARVKALIDRFENEETPYASLLHPMFKGRRYGDYDHLARVREWSLGAESEE</sequence>
<keyword evidence="3" id="KW-1185">Reference proteome</keyword>
<comment type="caution">
    <text evidence="2">The sequence shown here is derived from an EMBL/GenBank/DDBJ whole genome shotgun (WGS) entry which is preliminary data.</text>
</comment>
<keyword evidence="2" id="KW-0067">ATP-binding</keyword>
<keyword evidence="2" id="KW-0347">Helicase</keyword>
<evidence type="ECO:0000313" key="2">
    <source>
        <dbReference type="EMBL" id="MDQ0395398.1"/>
    </source>
</evidence>
<dbReference type="InterPro" id="IPR014153">
    <property type="entry name" value="Ds_break_AddB"/>
</dbReference>
<dbReference type="InterPro" id="IPR038726">
    <property type="entry name" value="PDDEXK_AddAB-type"/>
</dbReference>
<keyword evidence="2" id="KW-0547">Nucleotide-binding</keyword>
<dbReference type="GO" id="GO:0003678">
    <property type="term" value="F:DNA helicase activity"/>
    <property type="evidence" value="ECO:0007669"/>
    <property type="project" value="UniProtKB-EC"/>
</dbReference>
<dbReference type="InterPro" id="IPR027417">
    <property type="entry name" value="P-loop_NTPase"/>
</dbReference>
<organism evidence="2 3">
    <name type="scientific">Labrys monachus</name>
    <dbReference type="NCBI Taxonomy" id="217067"/>
    <lineage>
        <taxon>Bacteria</taxon>
        <taxon>Pseudomonadati</taxon>
        <taxon>Pseudomonadota</taxon>
        <taxon>Alphaproteobacteria</taxon>
        <taxon>Hyphomicrobiales</taxon>
        <taxon>Xanthobacteraceae</taxon>
        <taxon>Labrys</taxon>
    </lineage>
</organism>
<dbReference type="SUPFAM" id="SSF52540">
    <property type="entry name" value="P-loop containing nucleoside triphosphate hydrolases"/>
    <property type="match status" value="1"/>
</dbReference>
<evidence type="ECO:0000259" key="1">
    <source>
        <dbReference type="Pfam" id="PF12705"/>
    </source>
</evidence>
<dbReference type="Pfam" id="PF12705">
    <property type="entry name" value="PDDEXK_1"/>
    <property type="match status" value="1"/>
</dbReference>
<dbReference type="EC" id="3.6.4.12" evidence="2"/>
<evidence type="ECO:0000313" key="3">
    <source>
        <dbReference type="Proteomes" id="UP001237448"/>
    </source>
</evidence>
<keyword evidence="2" id="KW-0378">Hydrolase</keyword>
<dbReference type="EMBL" id="JAUSVK010000001">
    <property type="protein sequence ID" value="MDQ0395398.1"/>
    <property type="molecule type" value="Genomic_DNA"/>
</dbReference>